<evidence type="ECO:0000313" key="3">
    <source>
        <dbReference type="EMBL" id="KAK6346092.1"/>
    </source>
</evidence>
<reference evidence="3 4" key="1">
    <citation type="submission" date="2019-10" db="EMBL/GenBank/DDBJ databases">
        <authorList>
            <person name="Palmer J.M."/>
        </authorList>
    </citation>
    <scope>NUCLEOTIDE SEQUENCE [LARGE SCALE GENOMIC DNA]</scope>
    <source>
        <strain evidence="3 4">TWF730</strain>
    </source>
</reference>
<dbReference type="AlphaFoldDB" id="A0AAV9UN80"/>
<keyword evidence="4" id="KW-1185">Reference proteome</keyword>
<gene>
    <name evidence="3" type="ORF">TWF730_010424</name>
</gene>
<dbReference type="Gene3D" id="3.90.210.10">
    <property type="entry name" value="Heat-Labile Enterotoxin, subunit A"/>
    <property type="match status" value="1"/>
</dbReference>
<feature type="region of interest" description="Disordered" evidence="1">
    <location>
        <begin position="1"/>
        <end position="25"/>
    </location>
</feature>
<dbReference type="PANTHER" id="PTHR40781">
    <property type="match status" value="1"/>
</dbReference>
<proteinExistence type="predicted"/>
<feature type="compositionally biased region" description="Basic and acidic residues" evidence="1">
    <location>
        <begin position="209"/>
        <end position="218"/>
    </location>
</feature>
<feature type="compositionally biased region" description="Low complexity" evidence="1">
    <location>
        <begin position="13"/>
        <end position="24"/>
    </location>
</feature>
<feature type="domain" description="DUF7587" evidence="2">
    <location>
        <begin position="35"/>
        <end position="182"/>
    </location>
</feature>
<dbReference type="Pfam" id="PF24494">
    <property type="entry name" value="DUF7587"/>
    <property type="match status" value="1"/>
</dbReference>
<dbReference type="PANTHER" id="PTHR40781:SF1">
    <property type="match status" value="1"/>
</dbReference>
<feature type="region of interest" description="Disordered" evidence="1">
    <location>
        <begin position="246"/>
        <end position="286"/>
    </location>
</feature>
<evidence type="ECO:0000313" key="4">
    <source>
        <dbReference type="Proteomes" id="UP001373714"/>
    </source>
</evidence>
<feature type="region of interest" description="Disordered" evidence="1">
    <location>
        <begin position="186"/>
        <end position="233"/>
    </location>
</feature>
<evidence type="ECO:0000256" key="1">
    <source>
        <dbReference type="SAM" id="MobiDB-lite"/>
    </source>
</evidence>
<accession>A0AAV9UN80</accession>
<comment type="caution">
    <text evidence="3">The sequence shown here is derived from an EMBL/GenBank/DDBJ whole genome shotgun (WGS) entry which is preliminary data.</text>
</comment>
<feature type="compositionally biased region" description="Basic and acidic residues" evidence="1">
    <location>
        <begin position="186"/>
        <end position="202"/>
    </location>
</feature>
<protein>
    <recommendedName>
        <fullName evidence="2">DUF7587 domain-containing protein</fullName>
    </recommendedName>
</protein>
<organism evidence="3 4">
    <name type="scientific">Orbilia blumenaviensis</name>
    <dbReference type="NCBI Taxonomy" id="1796055"/>
    <lineage>
        <taxon>Eukaryota</taxon>
        <taxon>Fungi</taxon>
        <taxon>Dikarya</taxon>
        <taxon>Ascomycota</taxon>
        <taxon>Pezizomycotina</taxon>
        <taxon>Orbiliomycetes</taxon>
        <taxon>Orbiliales</taxon>
        <taxon>Orbiliaceae</taxon>
        <taxon>Orbilia</taxon>
    </lineage>
</organism>
<dbReference type="Proteomes" id="UP001373714">
    <property type="component" value="Unassembled WGS sequence"/>
</dbReference>
<dbReference type="InterPro" id="IPR056009">
    <property type="entry name" value="DUF7587"/>
</dbReference>
<sequence length="342" mass="39019">MAPHFENAALPYSSHSPSSSSSSPLPDFRIPLKDLPRELYRVHCPGQSKTSYTSSDGFRCSSKRVIDIRGAEFIPTLISHLNWYSASPSPFISTFRNKSHAYGWADRFFNNNPGSDSVFIMKIDPREIRSKNNTRMPVVEVKNVVDRMRRNNSEIIPDQRTYYQVEDEYVCLYIIPAGAITDVEEYKRESPGRNNDTRALERTHRHARSSRDHSEKRASYGRTYNVPPAANPSRNEMAQVALGNRGLPHKKAPTTALPRSSNLEQRGRDTQIRSLEDPSGRPGAHNLRRTRIENSEIDHFQVEADARRIGGGYQQRRLSSPSLYKPSKLRRFCRILCCCCCC</sequence>
<feature type="compositionally biased region" description="Basic and acidic residues" evidence="1">
    <location>
        <begin position="265"/>
        <end position="279"/>
    </location>
</feature>
<dbReference type="EMBL" id="JAVHNS010000008">
    <property type="protein sequence ID" value="KAK6346092.1"/>
    <property type="molecule type" value="Genomic_DNA"/>
</dbReference>
<name>A0AAV9UN80_9PEZI</name>
<evidence type="ECO:0000259" key="2">
    <source>
        <dbReference type="Pfam" id="PF24494"/>
    </source>
</evidence>